<feature type="domain" description="Gfo/Idh/MocA-like oxidoreductase N-terminal" evidence="2">
    <location>
        <begin position="11"/>
        <end position="131"/>
    </location>
</feature>
<dbReference type="OrthoDB" id="9792085at2"/>
<dbReference type="STRING" id="1705.CA21670_02725"/>
<evidence type="ECO:0000313" key="4">
    <source>
        <dbReference type="EMBL" id="OAH26093.1"/>
    </source>
</evidence>
<dbReference type="Proteomes" id="UP000076947">
    <property type="component" value="Unassembled WGS sequence"/>
</dbReference>
<dbReference type="InterPro" id="IPR050463">
    <property type="entry name" value="Gfo/Idh/MocA_oxidrdct_glycsds"/>
</dbReference>
<evidence type="ECO:0000256" key="1">
    <source>
        <dbReference type="ARBA" id="ARBA00023002"/>
    </source>
</evidence>
<dbReference type="Pfam" id="PF01408">
    <property type="entry name" value="GFO_IDH_MocA"/>
    <property type="match status" value="1"/>
</dbReference>
<dbReference type="GO" id="GO:0000166">
    <property type="term" value="F:nucleotide binding"/>
    <property type="evidence" value="ECO:0007669"/>
    <property type="project" value="InterPro"/>
</dbReference>
<accession>A0A177IBB7</accession>
<dbReference type="InterPro" id="IPR036291">
    <property type="entry name" value="NAD(P)-bd_dom_sf"/>
</dbReference>
<proteinExistence type="predicted"/>
<keyword evidence="5" id="KW-1185">Reference proteome</keyword>
<dbReference type="InterPro" id="IPR000683">
    <property type="entry name" value="Gfo/Idh/MocA-like_OxRdtase_N"/>
</dbReference>
<dbReference type="RefSeq" id="WP_066840401.1">
    <property type="nucleotide sequence ID" value="NZ_LSTQ01000024.1"/>
</dbReference>
<dbReference type="EMBL" id="LSTQ01000024">
    <property type="protein sequence ID" value="OAH26093.1"/>
    <property type="molecule type" value="Genomic_DNA"/>
</dbReference>
<organism evidence="4 5">
    <name type="scientific">Corynebacterium stationis</name>
    <dbReference type="NCBI Taxonomy" id="1705"/>
    <lineage>
        <taxon>Bacteria</taxon>
        <taxon>Bacillati</taxon>
        <taxon>Actinomycetota</taxon>
        <taxon>Actinomycetes</taxon>
        <taxon>Mycobacteriales</taxon>
        <taxon>Corynebacteriaceae</taxon>
        <taxon>Corynebacterium</taxon>
    </lineage>
</organism>
<evidence type="ECO:0000259" key="2">
    <source>
        <dbReference type="Pfam" id="PF01408"/>
    </source>
</evidence>
<protein>
    <submittedName>
        <fullName evidence="4">Dehydrogenase</fullName>
    </submittedName>
</protein>
<evidence type="ECO:0000259" key="3">
    <source>
        <dbReference type="Pfam" id="PF22725"/>
    </source>
</evidence>
<dbReference type="SUPFAM" id="SSF55347">
    <property type="entry name" value="Glyceraldehyde-3-phosphate dehydrogenase-like, C-terminal domain"/>
    <property type="match status" value="1"/>
</dbReference>
<dbReference type="PANTHER" id="PTHR43818">
    <property type="entry name" value="BCDNA.GH03377"/>
    <property type="match status" value="1"/>
</dbReference>
<gene>
    <name evidence="4" type="ORF">AYJ05_01215</name>
</gene>
<name>A0A177IBB7_9CORY</name>
<dbReference type="Gene3D" id="3.40.50.720">
    <property type="entry name" value="NAD(P)-binding Rossmann-like Domain"/>
    <property type="match status" value="1"/>
</dbReference>
<keyword evidence="1" id="KW-0560">Oxidoreductase</keyword>
<dbReference type="SUPFAM" id="SSF51735">
    <property type="entry name" value="NAD(P)-binding Rossmann-fold domains"/>
    <property type="match status" value="1"/>
</dbReference>
<dbReference type="PANTHER" id="PTHR43818:SF11">
    <property type="entry name" value="BCDNA.GH03377"/>
    <property type="match status" value="1"/>
</dbReference>
<evidence type="ECO:0000313" key="5">
    <source>
        <dbReference type="Proteomes" id="UP000076947"/>
    </source>
</evidence>
<comment type="caution">
    <text evidence="4">The sequence shown here is derived from an EMBL/GenBank/DDBJ whole genome shotgun (WGS) entry which is preliminary data.</text>
</comment>
<feature type="domain" description="GFO/IDH/MocA-like oxidoreductase" evidence="3">
    <location>
        <begin position="150"/>
        <end position="296"/>
    </location>
</feature>
<sequence length="416" mass="44129">MAEQVNNSQEIRVAVIGAGMAGKAHAAGYLTAPATYDSTLPKIRLVSMADANAELAESTAARFGFERFDTSWQAIAEADDIDVVSVVVANFLHREIVEALLASGKHVLCEKPLSDNIEDAQAMIRAAEDAESKGVIARIGLTYRRSPAVAHIRDLVLSGELGKVLHFSGHYWTDYGSNPMAPISWRYKGPNGSGALADVGSHLTYLAEFVAGSDFSEVRGGQLSTVITQRPKPLGAVVGHEGGAVSDEFEPVENDDVASFSGNFAGGGTATIQVTRISQGHPNTLGFELFCEKGSVFFDFRKPGEFHIFTPATSSDASQEAGYRTVTLGPNHPYWRAGLAMDAPGVGIGQNEGFVFQARSFLEEVAGISEADSLPRCATLEEGLHNMQLIDAISQSAAENGSTVAVPVQNAARVNA</sequence>
<dbReference type="GO" id="GO:0016491">
    <property type="term" value="F:oxidoreductase activity"/>
    <property type="evidence" value="ECO:0007669"/>
    <property type="project" value="UniProtKB-KW"/>
</dbReference>
<dbReference type="Pfam" id="PF22725">
    <property type="entry name" value="GFO_IDH_MocA_C3"/>
    <property type="match status" value="1"/>
</dbReference>
<dbReference type="Gene3D" id="3.30.360.10">
    <property type="entry name" value="Dihydrodipicolinate Reductase, domain 2"/>
    <property type="match status" value="1"/>
</dbReference>
<reference evidence="5" key="1">
    <citation type="submission" date="2016-02" db="EMBL/GenBank/DDBJ databases">
        <authorList>
            <person name="Kaur G."/>
            <person name="Nair G.R."/>
            <person name="Mayilraj S."/>
        </authorList>
    </citation>
    <scope>NUCLEOTIDE SEQUENCE [LARGE SCALE GENOMIC DNA]</scope>
    <source>
        <strain evidence="5">GA-15</strain>
    </source>
</reference>
<dbReference type="AlphaFoldDB" id="A0A177IBB7"/>
<dbReference type="InterPro" id="IPR055170">
    <property type="entry name" value="GFO_IDH_MocA-like_dom"/>
</dbReference>